<dbReference type="eggNOG" id="KOG4197">
    <property type="taxonomic scope" value="Eukaryota"/>
</dbReference>
<dbReference type="Gene3D" id="1.25.40.10">
    <property type="entry name" value="Tetratricopeptide repeat domain"/>
    <property type="match status" value="7"/>
</dbReference>
<dbReference type="KEGG" id="mnt:21407231"/>
<dbReference type="PANTHER" id="PTHR47939">
    <property type="entry name" value="MEMBRANE-ASSOCIATED SALT-INDUCIBLE PROTEIN-LIKE"/>
    <property type="match status" value="1"/>
</dbReference>
<dbReference type="OrthoDB" id="185373at2759"/>
<dbReference type="PANTHER" id="PTHR47939:SF13">
    <property type="entry name" value="OS03G0201400 PROTEIN"/>
    <property type="match status" value="1"/>
</dbReference>
<dbReference type="AlphaFoldDB" id="W9RQN6"/>
<feature type="repeat" description="PPR" evidence="3">
    <location>
        <begin position="443"/>
        <end position="477"/>
    </location>
</feature>
<dbReference type="Pfam" id="PF13041">
    <property type="entry name" value="PPR_2"/>
    <property type="match status" value="2"/>
</dbReference>
<reference evidence="5" key="1">
    <citation type="submission" date="2013-01" db="EMBL/GenBank/DDBJ databases">
        <title>Draft Genome Sequence of a Mulberry Tree, Morus notabilis C.K. Schneid.</title>
        <authorList>
            <person name="He N."/>
            <person name="Zhao S."/>
        </authorList>
    </citation>
    <scope>NUCLEOTIDE SEQUENCE</scope>
</reference>
<evidence type="ECO:0000313" key="4">
    <source>
        <dbReference type="EMBL" id="EXB93154.1"/>
    </source>
</evidence>
<dbReference type="EMBL" id="KE345062">
    <property type="protein sequence ID" value="EXB93154.1"/>
    <property type="molecule type" value="Genomic_DNA"/>
</dbReference>
<comment type="similarity">
    <text evidence="1">Belongs to the PPR family. P subfamily.</text>
</comment>
<organism evidence="4 5">
    <name type="scientific">Morus notabilis</name>
    <dbReference type="NCBI Taxonomy" id="981085"/>
    <lineage>
        <taxon>Eukaryota</taxon>
        <taxon>Viridiplantae</taxon>
        <taxon>Streptophyta</taxon>
        <taxon>Embryophyta</taxon>
        <taxon>Tracheophyta</taxon>
        <taxon>Spermatophyta</taxon>
        <taxon>Magnoliopsida</taxon>
        <taxon>eudicotyledons</taxon>
        <taxon>Gunneridae</taxon>
        <taxon>Pentapetalae</taxon>
        <taxon>rosids</taxon>
        <taxon>fabids</taxon>
        <taxon>Rosales</taxon>
        <taxon>Moraceae</taxon>
        <taxon>Moreae</taxon>
        <taxon>Morus</taxon>
    </lineage>
</organism>
<dbReference type="InterPro" id="IPR011990">
    <property type="entry name" value="TPR-like_helical_dom_sf"/>
</dbReference>
<protein>
    <recommendedName>
        <fullName evidence="6">Pentacotripeptide-repeat region of PRORP domain-containing protein</fullName>
    </recommendedName>
</protein>
<name>W9RQN6_9ROSA</name>
<dbReference type="InterPro" id="IPR002885">
    <property type="entry name" value="PPR_rpt"/>
</dbReference>
<dbReference type="InterPro" id="IPR050667">
    <property type="entry name" value="PPR-containing_protein"/>
</dbReference>
<evidence type="ECO:0008006" key="6">
    <source>
        <dbReference type="Google" id="ProtNLM"/>
    </source>
</evidence>
<evidence type="ECO:0000313" key="5">
    <source>
        <dbReference type="Proteomes" id="UP000030645"/>
    </source>
</evidence>
<evidence type="ECO:0000256" key="1">
    <source>
        <dbReference type="ARBA" id="ARBA00007626"/>
    </source>
</evidence>
<gene>
    <name evidence="4" type="ORF">L484_024492</name>
</gene>
<dbReference type="Proteomes" id="UP000030645">
    <property type="component" value="Unassembled WGS sequence"/>
</dbReference>
<evidence type="ECO:0000256" key="3">
    <source>
        <dbReference type="PROSITE-ProRule" id="PRU00708"/>
    </source>
</evidence>
<dbReference type="PROSITE" id="PS51375">
    <property type="entry name" value="PPR"/>
    <property type="match status" value="8"/>
</dbReference>
<keyword evidence="5" id="KW-1185">Reference proteome</keyword>
<accession>W9RQN6</accession>
<feature type="repeat" description="PPR" evidence="3">
    <location>
        <begin position="267"/>
        <end position="301"/>
    </location>
</feature>
<feature type="repeat" description="PPR" evidence="3">
    <location>
        <begin position="825"/>
        <end position="858"/>
    </location>
</feature>
<dbReference type="STRING" id="981085.W9RQN6"/>
<proteinExistence type="inferred from homology"/>
<feature type="repeat" description="PPR" evidence="3">
    <location>
        <begin position="373"/>
        <end position="407"/>
    </location>
</feature>
<feature type="repeat" description="PPR" evidence="3">
    <location>
        <begin position="302"/>
        <end position="336"/>
    </location>
</feature>
<feature type="repeat" description="PPR" evidence="3">
    <location>
        <begin position="687"/>
        <end position="721"/>
    </location>
</feature>
<feature type="repeat" description="PPR" evidence="3">
    <location>
        <begin position="548"/>
        <end position="582"/>
    </location>
</feature>
<keyword evidence="2" id="KW-0677">Repeat</keyword>
<dbReference type="Pfam" id="PF01535">
    <property type="entry name" value="PPR"/>
    <property type="match status" value="8"/>
</dbReference>
<feature type="repeat" description="PPR" evidence="3">
    <location>
        <begin position="859"/>
        <end position="893"/>
    </location>
</feature>
<sequence>MQSLPARNLFKIRANHLSKSQLVVILNNVIDPYSSPYGDRNCSPATSWLPSRTATTFYGDMRDLSQSLKESTVLSFKEWFKSRNDALFVEIFKILRTATNDNSDDGDDVSSGRSADLALANLGLKLDERFVLNVLSYGRTRKDVLSCLKFFDWAGRQPGFHHTHSTFHAIFKILSRAKLMSLMLDSLDSYTKHSTAYRVRFHSTLVMGYAVAGKPEFALQLFSTMRFHGIDLDSFGYNVLLNALVENSNFDAVKEIFKQIQMRGFENEATCSVMMKSFCKQKLFDEAEAHLREMVCEGRDLNGYALHALVGGLCANNEFDHAKKLIEEFQELGTIPMMQAYDVWVKELVHAGRLDAALEFLKKQKSIGGYVPDMFRYNMLICRLLWENRLEESCELLIEMKESKISPDDDTMNAALCFFCKAGMLSSALDLYNSRSEFGLSLNSMAYNYLINTLCGDGNIDQAYSMLQDSIDQGYFPGRKVFSILADVLCREGKLEKMKELLLFALDRNIKPSRAIYDKFISALCKASRLEDGYLIYQEINELNEVAARSTYFSLIESFSRSNRGDIAARLLFEMQERGYKPHRILFSNVISSLCRMENPKKLVLELLELHLSRVETSSRIYNLFIYGAGHAKIPELAREVYEMILRSGREPTLSSDILMLQSYLKSDKILDAVNFFNSLRGRRNFGRKLCNAMVTGLCRANRLDIALEFFKDAKNNGVIPSIECYELLIKLLCSKRRYSMAITLVNEFEKTGRVLTPFIGNTLLCHSLQGQELYDVWIHRMEVENGNYENPMLGLLIGVFCSRVKFSQHIDKLVEVIEKCFPVDLFTYNLLLRKLSLINIDHACEMFHRMRRRGYEPNQWTYDILVRGFLKHGRKREAAIVFEEMLCGGFHPSQATTMSI</sequence>
<dbReference type="NCBIfam" id="TIGR00756">
    <property type="entry name" value="PPR"/>
    <property type="match status" value="6"/>
</dbReference>
<evidence type="ECO:0000256" key="2">
    <source>
        <dbReference type="ARBA" id="ARBA00022737"/>
    </source>
</evidence>